<comment type="caution">
    <text evidence="3">The sequence shown here is derived from an EMBL/GenBank/DDBJ whole genome shotgun (WGS) entry which is preliminary data.</text>
</comment>
<dbReference type="PATRIC" id="fig|1618671.3.peg.375"/>
<protein>
    <submittedName>
        <fullName evidence="3">Ribose 5-phosphate isomerase</fullName>
    </submittedName>
</protein>
<evidence type="ECO:0000313" key="3">
    <source>
        <dbReference type="EMBL" id="KKW24363.1"/>
    </source>
</evidence>
<feature type="binding site" evidence="2">
    <location>
        <position position="138"/>
    </location>
    <ligand>
        <name>D-ribulose 5-phosphate</name>
        <dbReference type="ChEBI" id="CHEBI:58121"/>
    </ligand>
</feature>
<dbReference type="PANTHER" id="PTHR30345:SF0">
    <property type="entry name" value="DNA DAMAGE-REPAIR_TOLERATION PROTEIN DRT102"/>
    <property type="match status" value="1"/>
</dbReference>
<sequence>MKIYFAADHAGFELKNILVEFVRTLGYEVEDCGVSALDTNDDYPPIVIRAAKKVAQDIRNGIISRAIILGGSGEGEAMVANRLQGVRAAVFYGPPSPQLRQGFNGYSKATDGQSAPVRLQRDISGHTIDVLTSSRAHNNANVLALGARFLNEDEAKDAVQKWLSAAFGGEERHTRRIKQIDELTGDVERIK</sequence>
<feature type="binding site" evidence="2">
    <location>
        <position position="148"/>
    </location>
    <ligand>
        <name>D-ribulose 5-phosphate</name>
        <dbReference type="ChEBI" id="CHEBI:58121"/>
    </ligand>
</feature>
<name>A0A0G1WZR0_9BACT</name>
<evidence type="ECO:0000256" key="1">
    <source>
        <dbReference type="ARBA" id="ARBA00008754"/>
    </source>
</evidence>
<gene>
    <name evidence="3" type="ORF">UY67_C0008G0004</name>
</gene>
<dbReference type="GO" id="GO:0019316">
    <property type="term" value="P:D-allose catabolic process"/>
    <property type="evidence" value="ECO:0007669"/>
    <property type="project" value="TreeGrafter"/>
</dbReference>
<accession>A0A0G1WZR0</accession>
<dbReference type="Proteomes" id="UP000034273">
    <property type="component" value="Unassembled WGS sequence"/>
</dbReference>
<organism evidence="3 4">
    <name type="scientific">Candidatus Kaiserbacteria bacterium GW2011_GWA2_52_12</name>
    <dbReference type="NCBI Taxonomy" id="1618671"/>
    <lineage>
        <taxon>Bacteria</taxon>
        <taxon>Candidatus Kaiseribacteriota</taxon>
    </lineage>
</organism>
<dbReference type="GO" id="GO:0004751">
    <property type="term" value="F:ribose-5-phosphate isomerase activity"/>
    <property type="evidence" value="ECO:0007669"/>
    <property type="project" value="TreeGrafter"/>
</dbReference>
<feature type="binding site" evidence="2">
    <location>
        <begin position="8"/>
        <end position="9"/>
    </location>
    <ligand>
        <name>D-ribulose 5-phosphate</name>
        <dbReference type="ChEBI" id="CHEBI:58121"/>
    </ligand>
</feature>
<dbReference type="InterPro" id="IPR036569">
    <property type="entry name" value="RpiB_LacA_LacB_sf"/>
</dbReference>
<dbReference type="Pfam" id="PF02502">
    <property type="entry name" value="LacAB_rpiB"/>
    <property type="match status" value="2"/>
</dbReference>
<comment type="similarity">
    <text evidence="1">Belongs to the LacAB/RpiB family.</text>
</comment>
<dbReference type="PANTHER" id="PTHR30345">
    <property type="entry name" value="RIBOSE-5-PHOSPHATE ISOMERASE B"/>
    <property type="match status" value="1"/>
</dbReference>
<keyword evidence="3" id="KW-0413">Isomerase</keyword>
<dbReference type="PIRSF" id="PIRSF005384">
    <property type="entry name" value="RpiB_LacA_B"/>
    <property type="match status" value="1"/>
</dbReference>
<proteinExistence type="inferred from homology"/>
<dbReference type="InterPro" id="IPR003500">
    <property type="entry name" value="RpiB_LacA_LacB"/>
</dbReference>
<feature type="binding site" evidence="2">
    <location>
        <position position="172"/>
    </location>
    <ligand>
        <name>D-ribulose 5-phosphate</name>
        <dbReference type="ChEBI" id="CHEBI:58121"/>
    </ligand>
</feature>
<dbReference type="SUPFAM" id="SSF89623">
    <property type="entry name" value="Ribose/Galactose isomerase RpiB/AlsB"/>
    <property type="match status" value="2"/>
</dbReference>
<reference evidence="3 4" key="1">
    <citation type="journal article" date="2015" name="Nature">
        <title>rRNA introns, odd ribosomes, and small enigmatic genomes across a large radiation of phyla.</title>
        <authorList>
            <person name="Brown C.T."/>
            <person name="Hug L.A."/>
            <person name="Thomas B.C."/>
            <person name="Sharon I."/>
            <person name="Castelle C.J."/>
            <person name="Singh A."/>
            <person name="Wilkins M.J."/>
            <person name="Williams K.H."/>
            <person name="Banfield J.F."/>
        </authorList>
    </citation>
    <scope>NUCLEOTIDE SEQUENCE [LARGE SCALE GENOMIC DNA]</scope>
</reference>
<dbReference type="AlphaFoldDB" id="A0A0G1WZR0"/>
<dbReference type="Gene3D" id="3.40.1400.10">
    <property type="entry name" value="Sugar-phosphate isomerase, RpiB/LacA/LacB"/>
    <property type="match status" value="1"/>
</dbReference>
<feature type="binding site" evidence="2">
    <location>
        <position position="176"/>
    </location>
    <ligand>
        <name>D-ribulose 5-phosphate</name>
        <dbReference type="ChEBI" id="CHEBI:58121"/>
    </ligand>
</feature>
<feature type="binding site" evidence="2">
    <location>
        <begin position="71"/>
        <end position="75"/>
    </location>
    <ligand>
        <name>D-ribulose 5-phosphate</name>
        <dbReference type="ChEBI" id="CHEBI:58121"/>
    </ligand>
</feature>
<dbReference type="GO" id="GO:0009052">
    <property type="term" value="P:pentose-phosphate shunt, non-oxidative branch"/>
    <property type="evidence" value="ECO:0007669"/>
    <property type="project" value="TreeGrafter"/>
</dbReference>
<evidence type="ECO:0000313" key="4">
    <source>
        <dbReference type="Proteomes" id="UP000034273"/>
    </source>
</evidence>
<dbReference type="STRING" id="1618671.UY67_C0008G0004"/>
<evidence type="ECO:0000256" key="2">
    <source>
        <dbReference type="PIRSR" id="PIRSR005384-2"/>
    </source>
</evidence>
<dbReference type="EMBL" id="LCQW01000008">
    <property type="protein sequence ID" value="KKW24363.1"/>
    <property type="molecule type" value="Genomic_DNA"/>
</dbReference>